<protein>
    <submittedName>
        <fullName evidence="1">Shikimate kinase</fullName>
    </submittedName>
</protein>
<reference evidence="1 2" key="1">
    <citation type="submission" date="2017-01" db="EMBL/GenBank/DDBJ databases">
        <title>Draft genome sequence of Bacillus oleronius.</title>
        <authorList>
            <person name="Allam M."/>
        </authorList>
    </citation>
    <scope>NUCLEOTIDE SEQUENCE [LARGE SCALE GENOMIC DNA]</scope>
    <source>
        <strain evidence="1 2">DSM 9356</strain>
    </source>
</reference>
<dbReference type="EMBL" id="MTLA01000212">
    <property type="protein sequence ID" value="OOP67272.1"/>
    <property type="molecule type" value="Genomic_DNA"/>
</dbReference>
<dbReference type="Gene3D" id="3.40.50.300">
    <property type="entry name" value="P-loop containing nucleotide triphosphate hydrolases"/>
    <property type="match status" value="1"/>
</dbReference>
<gene>
    <name evidence="1" type="ORF">BWZ43_16580</name>
</gene>
<evidence type="ECO:0000313" key="2">
    <source>
        <dbReference type="Proteomes" id="UP000189761"/>
    </source>
</evidence>
<comment type="caution">
    <text evidence="1">The sequence shown here is derived from an EMBL/GenBank/DDBJ whole genome shotgun (WGS) entry which is preliminary data.</text>
</comment>
<evidence type="ECO:0000313" key="1">
    <source>
        <dbReference type="EMBL" id="OOP67272.1"/>
    </source>
</evidence>
<sequence length="200" mass="23364">MGHEKNSSRKLRRSYKLVLIFGPQAVGKMTVGQELARITDLKLFHNHMTIDLVSHFFDYGTKEGKRLVGLFREEIFEEVSKSDLYGLIFTYVWAFDLQSDWDEVNKICNIFESKGGTVYFVELEANLEERLERNKSTNRLKHKPSKRNIEWSEKDLISSLKQYRLNSFDGEIQKDNYIKINNTNVSATEVAEIIANKFKL</sequence>
<keyword evidence="1" id="KW-0808">Transferase</keyword>
<keyword evidence="1" id="KW-0418">Kinase</keyword>
<accession>A0A8E2I6K3</accession>
<dbReference type="AlphaFoldDB" id="A0A8E2I6K3"/>
<organism evidence="1 2">
    <name type="scientific">Heyndrickxia oleronia</name>
    <dbReference type="NCBI Taxonomy" id="38875"/>
    <lineage>
        <taxon>Bacteria</taxon>
        <taxon>Bacillati</taxon>
        <taxon>Bacillota</taxon>
        <taxon>Bacilli</taxon>
        <taxon>Bacillales</taxon>
        <taxon>Bacillaceae</taxon>
        <taxon>Heyndrickxia</taxon>
    </lineage>
</organism>
<proteinExistence type="predicted"/>
<dbReference type="SUPFAM" id="SSF52540">
    <property type="entry name" value="P-loop containing nucleoside triphosphate hydrolases"/>
    <property type="match status" value="1"/>
</dbReference>
<dbReference type="InterPro" id="IPR027417">
    <property type="entry name" value="P-loop_NTPase"/>
</dbReference>
<name>A0A8E2I6K3_9BACI</name>
<dbReference type="Proteomes" id="UP000189761">
    <property type="component" value="Unassembled WGS sequence"/>
</dbReference>
<dbReference type="GO" id="GO:0016301">
    <property type="term" value="F:kinase activity"/>
    <property type="evidence" value="ECO:0007669"/>
    <property type="project" value="UniProtKB-KW"/>
</dbReference>
<keyword evidence="2" id="KW-1185">Reference proteome</keyword>